<reference evidence="1" key="1">
    <citation type="submission" date="2018-02" db="EMBL/GenBank/DDBJ databases">
        <authorList>
            <person name="Cohen D.B."/>
            <person name="Kent A.D."/>
        </authorList>
    </citation>
    <scope>NUCLEOTIDE SEQUENCE</scope>
</reference>
<accession>A0A2N9JAU5</accession>
<name>A0A2N9JAU5_FAGSY</name>
<evidence type="ECO:0000313" key="1">
    <source>
        <dbReference type="EMBL" id="SPD34008.1"/>
    </source>
</evidence>
<proteinExistence type="predicted"/>
<organism evidence="1">
    <name type="scientific">Fagus sylvatica</name>
    <name type="common">Beechnut</name>
    <dbReference type="NCBI Taxonomy" id="28930"/>
    <lineage>
        <taxon>Eukaryota</taxon>
        <taxon>Viridiplantae</taxon>
        <taxon>Streptophyta</taxon>
        <taxon>Embryophyta</taxon>
        <taxon>Tracheophyta</taxon>
        <taxon>Spermatophyta</taxon>
        <taxon>Magnoliopsida</taxon>
        <taxon>eudicotyledons</taxon>
        <taxon>Gunneridae</taxon>
        <taxon>Pentapetalae</taxon>
        <taxon>rosids</taxon>
        <taxon>fabids</taxon>
        <taxon>Fagales</taxon>
        <taxon>Fagaceae</taxon>
        <taxon>Fagus</taxon>
    </lineage>
</organism>
<gene>
    <name evidence="1" type="ORF">FSB_LOCUS61890</name>
</gene>
<protein>
    <submittedName>
        <fullName evidence="1">Uncharacterized protein</fullName>
    </submittedName>
</protein>
<dbReference type="EMBL" id="OIVN01006484">
    <property type="protein sequence ID" value="SPD34008.1"/>
    <property type="molecule type" value="Genomic_DNA"/>
</dbReference>
<dbReference type="AlphaFoldDB" id="A0A2N9JAU5"/>
<sequence length="124" mass="13782">MRRNPSSLPNLTSEFVSTDLRAFSLFCEYGAENDDEECEPNPLGKLHRNEPGWWGYLRWVGGTVGGDRTVVVEVGEGLAVVMKDCVTVGGWGYLRWVFVGRRRKFLAVVEAGEGTGGSEENERL</sequence>